<dbReference type="GO" id="GO:0006412">
    <property type="term" value="P:translation"/>
    <property type="evidence" value="ECO:0007669"/>
    <property type="project" value="UniProtKB-UniRule"/>
</dbReference>
<accession>A0A0G0ESJ6</accession>
<dbReference type="STRING" id="1618350.UR67_C0001G0191"/>
<evidence type="ECO:0000313" key="6">
    <source>
        <dbReference type="EMBL" id="KKP70282.1"/>
    </source>
</evidence>
<comment type="cofactor">
    <cofactor evidence="5">
        <name>Fe(2+)</name>
        <dbReference type="ChEBI" id="CHEBI:29033"/>
    </cofactor>
    <text evidence="5">Binds 1 Fe(2+) ion.</text>
</comment>
<comment type="function">
    <text evidence="5">Removes the formyl group from the N-terminal Met of newly synthesized proteins. Requires at least a dipeptide for an efficient rate of reaction. N-terminal L-methionine is a prerequisite for activity but the enzyme has broad specificity at other positions.</text>
</comment>
<evidence type="ECO:0000256" key="4">
    <source>
        <dbReference type="ARBA" id="ARBA00022917"/>
    </source>
</evidence>
<keyword evidence="3 5" id="KW-0378">Hydrolase</keyword>
<dbReference type="PANTHER" id="PTHR10458">
    <property type="entry name" value="PEPTIDE DEFORMYLASE"/>
    <property type="match status" value="1"/>
</dbReference>
<keyword evidence="2 5" id="KW-0479">Metal-binding</keyword>
<evidence type="ECO:0000256" key="3">
    <source>
        <dbReference type="ARBA" id="ARBA00022801"/>
    </source>
</evidence>
<comment type="catalytic activity">
    <reaction evidence="5">
        <text>N-terminal N-formyl-L-methionyl-[peptide] + H2O = N-terminal L-methionyl-[peptide] + formate</text>
        <dbReference type="Rhea" id="RHEA:24420"/>
        <dbReference type="Rhea" id="RHEA-COMP:10639"/>
        <dbReference type="Rhea" id="RHEA-COMP:10640"/>
        <dbReference type="ChEBI" id="CHEBI:15377"/>
        <dbReference type="ChEBI" id="CHEBI:15740"/>
        <dbReference type="ChEBI" id="CHEBI:49298"/>
        <dbReference type="ChEBI" id="CHEBI:64731"/>
        <dbReference type="EC" id="3.5.1.88"/>
    </reaction>
</comment>
<dbReference type="CDD" id="cd00487">
    <property type="entry name" value="Pep_deformylase"/>
    <property type="match status" value="1"/>
</dbReference>
<dbReference type="PRINTS" id="PR01576">
    <property type="entry name" value="PDEFORMYLASE"/>
</dbReference>
<feature type="binding site" evidence="5">
    <location>
        <position position="144"/>
    </location>
    <ligand>
        <name>Fe cation</name>
        <dbReference type="ChEBI" id="CHEBI:24875"/>
    </ligand>
</feature>
<comment type="caution">
    <text evidence="6">The sequence shown here is derived from an EMBL/GenBank/DDBJ whole genome shotgun (WGS) entry which is preliminary data.</text>
</comment>
<reference evidence="6 7" key="1">
    <citation type="journal article" date="2015" name="Nature">
        <title>rRNA introns, odd ribosomes, and small enigmatic genomes across a large radiation of phyla.</title>
        <authorList>
            <person name="Brown C.T."/>
            <person name="Hug L.A."/>
            <person name="Thomas B.C."/>
            <person name="Sharon I."/>
            <person name="Castelle C.J."/>
            <person name="Singh A."/>
            <person name="Wilkins M.J."/>
            <person name="Williams K.H."/>
            <person name="Banfield J.F."/>
        </authorList>
    </citation>
    <scope>NUCLEOTIDE SEQUENCE [LARGE SCALE GENOMIC DNA]</scope>
</reference>
<keyword evidence="5" id="KW-0408">Iron</keyword>
<dbReference type="EC" id="3.5.1.88" evidence="5"/>
<dbReference type="NCBIfam" id="NF001159">
    <property type="entry name" value="PRK00150.1-3"/>
    <property type="match status" value="1"/>
</dbReference>
<evidence type="ECO:0000313" key="7">
    <source>
        <dbReference type="Proteomes" id="UP000034581"/>
    </source>
</evidence>
<organism evidence="6 7">
    <name type="scientific">candidate division CPR3 bacterium GW2011_GWF2_35_18</name>
    <dbReference type="NCBI Taxonomy" id="1618350"/>
    <lineage>
        <taxon>Bacteria</taxon>
        <taxon>Bacteria division CPR3</taxon>
    </lineage>
</organism>
<evidence type="ECO:0000256" key="1">
    <source>
        <dbReference type="ARBA" id="ARBA00010759"/>
    </source>
</evidence>
<dbReference type="HAMAP" id="MF_00163">
    <property type="entry name" value="Pep_deformylase"/>
    <property type="match status" value="1"/>
</dbReference>
<dbReference type="GO" id="GO:0042586">
    <property type="term" value="F:peptide deformylase activity"/>
    <property type="evidence" value="ECO:0007669"/>
    <property type="project" value="UniProtKB-UniRule"/>
</dbReference>
<dbReference type="NCBIfam" id="TIGR00079">
    <property type="entry name" value="pept_deformyl"/>
    <property type="match status" value="1"/>
</dbReference>
<comment type="similarity">
    <text evidence="1 5">Belongs to the polypeptide deformylase family.</text>
</comment>
<name>A0A0G0ESJ6_UNCC3</name>
<dbReference type="AlphaFoldDB" id="A0A0G0ESJ6"/>
<dbReference type="Gene3D" id="3.90.45.10">
    <property type="entry name" value="Peptide deformylase"/>
    <property type="match status" value="1"/>
</dbReference>
<evidence type="ECO:0000256" key="2">
    <source>
        <dbReference type="ARBA" id="ARBA00022723"/>
    </source>
</evidence>
<dbReference type="PANTHER" id="PTHR10458:SF22">
    <property type="entry name" value="PEPTIDE DEFORMYLASE"/>
    <property type="match status" value="1"/>
</dbReference>
<dbReference type="EMBL" id="LBQB01000001">
    <property type="protein sequence ID" value="KKP70282.1"/>
    <property type="molecule type" value="Genomic_DNA"/>
</dbReference>
<gene>
    <name evidence="5" type="primary">def</name>
    <name evidence="6" type="ORF">UR67_C0001G0191</name>
</gene>
<protein>
    <recommendedName>
        <fullName evidence="5">Peptide deformylase</fullName>
        <shortName evidence="5">PDF</shortName>
        <ecNumber evidence="5">3.5.1.88</ecNumber>
    </recommendedName>
    <alternativeName>
        <fullName evidence="5">Polypeptide deformylase</fullName>
    </alternativeName>
</protein>
<dbReference type="Proteomes" id="UP000034581">
    <property type="component" value="Unassembled WGS sequence"/>
</dbReference>
<dbReference type="GO" id="GO:0046872">
    <property type="term" value="F:metal ion binding"/>
    <property type="evidence" value="ECO:0007669"/>
    <property type="project" value="UniProtKB-KW"/>
</dbReference>
<dbReference type="InterPro" id="IPR036821">
    <property type="entry name" value="Peptide_deformylase_sf"/>
</dbReference>
<dbReference type="Pfam" id="PF01327">
    <property type="entry name" value="Pep_deformylase"/>
    <property type="match status" value="1"/>
</dbReference>
<dbReference type="SUPFAM" id="SSF56420">
    <property type="entry name" value="Peptide deformylase"/>
    <property type="match status" value="1"/>
</dbReference>
<dbReference type="FunFam" id="3.90.45.10:FF:000003">
    <property type="entry name" value="Peptide deformylase"/>
    <property type="match status" value="1"/>
</dbReference>
<feature type="binding site" evidence="5">
    <location>
        <position position="140"/>
    </location>
    <ligand>
        <name>Fe cation</name>
        <dbReference type="ChEBI" id="CHEBI:24875"/>
    </ligand>
</feature>
<dbReference type="PIRSF" id="PIRSF004749">
    <property type="entry name" value="Pep_def"/>
    <property type="match status" value="1"/>
</dbReference>
<dbReference type="InterPro" id="IPR023635">
    <property type="entry name" value="Peptide_deformylase"/>
</dbReference>
<feature type="binding site" evidence="5">
    <location>
        <position position="98"/>
    </location>
    <ligand>
        <name>Fe cation</name>
        <dbReference type="ChEBI" id="CHEBI:24875"/>
    </ligand>
</feature>
<dbReference type="PATRIC" id="fig|1618350.3.peg.199"/>
<feature type="active site" evidence="5">
    <location>
        <position position="141"/>
    </location>
</feature>
<sequence>MNEKKSPLKIITLGNPTLRQKASELSVSKMKSPEVQKFIQDMAVTLKVVGNGAALAANQVDKLWQIIVIELENMSAKVLINPKIEKLAGKELLAFEGCLSVPGYWGQVWRKERIVVEAFNQHGEKIRVKASGFNARVLQHEIDHLHGIVFIDRMEDMSTFMTTEELERQFEKGRKKDA</sequence>
<proteinExistence type="inferred from homology"/>
<keyword evidence="4 5" id="KW-0648">Protein biosynthesis</keyword>
<evidence type="ECO:0000256" key="5">
    <source>
        <dbReference type="HAMAP-Rule" id="MF_00163"/>
    </source>
</evidence>